<feature type="transmembrane region" description="Helical" evidence="6">
    <location>
        <begin position="363"/>
        <end position="383"/>
    </location>
</feature>
<dbReference type="InterPro" id="IPR002528">
    <property type="entry name" value="MATE_fam"/>
</dbReference>
<feature type="transmembrane region" description="Helical" evidence="6">
    <location>
        <begin position="130"/>
        <end position="149"/>
    </location>
</feature>
<feature type="compositionally biased region" description="Low complexity" evidence="7">
    <location>
        <begin position="527"/>
        <end position="536"/>
    </location>
</feature>
<feature type="compositionally biased region" description="Low complexity" evidence="7">
    <location>
        <begin position="548"/>
        <end position="570"/>
    </location>
</feature>
<comment type="subcellular location">
    <subcellularLocation>
        <location evidence="1">Membrane</location>
        <topology evidence="1">Multi-pass membrane protein</topology>
    </subcellularLocation>
</comment>
<feature type="region of interest" description="Disordered" evidence="7">
    <location>
        <begin position="507"/>
        <end position="603"/>
    </location>
</feature>
<keyword evidence="4 6" id="KW-1133">Transmembrane helix</keyword>
<feature type="transmembrane region" description="Helical" evidence="6">
    <location>
        <begin position="230"/>
        <end position="252"/>
    </location>
</feature>
<dbReference type="OrthoDB" id="2126698at2759"/>
<keyword evidence="3 6" id="KW-0812">Transmembrane</keyword>
<dbReference type="GO" id="GO:0016020">
    <property type="term" value="C:membrane"/>
    <property type="evidence" value="ECO:0007669"/>
    <property type="project" value="UniProtKB-SubCell"/>
</dbReference>
<dbReference type="InterPro" id="IPR045069">
    <property type="entry name" value="MATE_euk"/>
</dbReference>
<evidence type="ECO:0000313" key="8">
    <source>
        <dbReference type="EMBL" id="KXZ45349.1"/>
    </source>
</evidence>
<feature type="transmembrane region" description="Helical" evidence="6">
    <location>
        <begin position="435"/>
        <end position="454"/>
    </location>
</feature>
<comment type="caution">
    <text evidence="6">Lacks conserved residue(s) required for the propagation of feature annotation.</text>
</comment>
<evidence type="ECO:0000256" key="2">
    <source>
        <dbReference type="ARBA" id="ARBA00010199"/>
    </source>
</evidence>
<reference evidence="9" key="1">
    <citation type="journal article" date="2016" name="Nat. Commun.">
        <title>The Gonium pectorale genome demonstrates co-option of cell cycle regulation during the evolution of multicellularity.</title>
        <authorList>
            <person name="Hanschen E.R."/>
            <person name="Marriage T.N."/>
            <person name="Ferris P.J."/>
            <person name="Hamaji T."/>
            <person name="Toyoda A."/>
            <person name="Fujiyama A."/>
            <person name="Neme R."/>
            <person name="Noguchi H."/>
            <person name="Minakuchi Y."/>
            <person name="Suzuki M."/>
            <person name="Kawai-Toyooka H."/>
            <person name="Smith D.R."/>
            <person name="Sparks H."/>
            <person name="Anderson J."/>
            <person name="Bakaric R."/>
            <person name="Luria V."/>
            <person name="Karger A."/>
            <person name="Kirschner M.W."/>
            <person name="Durand P.M."/>
            <person name="Michod R.E."/>
            <person name="Nozaki H."/>
            <person name="Olson B.J."/>
        </authorList>
    </citation>
    <scope>NUCLEOTIDE SEQUENCE [LARGE SCALE GENOMIC DNA]</scope>
    <source>
        <strain evidence="9">NIES-2863</strain>
    </source>
</reference>
<dbReference type="GO" id="GO:1990961">
    <property type="term" value="P:xenobiotic detoxification by transmembrane export across the plasma membrane"/>
    <property type="evidence" value="ECO:0007669"/>
    <property type="project" value="InterPro"/>
</dbReference>
<sequence>MDLPSGEVLSPRGNVHSASCLAAPFLPAAEAADNEDAGDAKQPEALGELGRLSRLAGPLILQNLAGYSLSIVSAAFLGHLNDPVALSSAVLAGSFYNITGYSLVIGLAAGMETLCGQAYGAGNYGMLGLVLQRALLICWVACLPVAAFWSQSRWLLAALHQQPEIVDGASRYLAIATPALFLSVISSCLYRYLVTQQEVRPSTICTVITALLCPAFNWALIYKLRMGLEGAAWAFVASTGTYSALLAAYTLVRDWRLCAARSPRATWGGLSAGAFEGWGTYLRFALPSAAMICMEWWIFELVILMSGTLGSFADVAVASMGISFNISSWCYMIPMALGTAANTRVANALGAGSAARAATSARTALGVALGLQLCLAGGLFAGRHHVAKVFTLQPDVVHNVGRLMPALAASVLGDGVIAVLGGILRGSGRQSLGAALNLVGYWAVGCPVALLLGFRAHMDVLGFWCGLASATSLQTMILGTVVLRCDWRREVRRAAVLVSEQADQAAIEQDRRRSRGYARPEPDEEAAGNGAAGQHQHQQRPAAVRVVARPGPGEGEAAAPAALANSASGSVRDVEALVAAGGGAADADDIRTPLLAAPAPGAR</sequence>
<evidence type="ECO:0000256" key="3">
    <source>
        <dbReference type="ARBA" id="ARBA00022692"/>
    </source>
</evidence>
<evidence type="ECO:0000256" key="5">
    <source>
        <dbReference type="ARBA" id="ARBA00023136"/>
    </source>
</evidence>
<keyword evidence="9" id="KW-1185">Reference proteome</keyword>
<dbReference type="STRING" id="33097.A0A150G641"/>
<dbReference type="GO" id="GO:0015297">
    <property type="term" value="F:antiporter activity"/>
    <property type="evidence" value="ECO:0007669"/>
    <property type="project" value="InterPro"/>
</dbReference>
<accession>A0A150G641</accession>
<protein>
    <recommendedName>
        <fullName evidence="6">Protein DETOXIFICATION</fullName>
    </recommendedName>
    <alternativeName>
        <fullName evidence="6">Multidrug and toxic compound extrusion protein</fullName>
    </alternativeName>
</protein>
<feature type="transmembrane region" description="Helical" evidence="6">
    <location>
        <begin position="169"/>
        <end position="192"/>
    </location>
</feature>
<name>A0A150G641_GONPE</name>
<feature type="transmembrane region" description="Helical" evidence="6">
    <location>
        <begin position="460"/>
        <end position="483"/>
    </location>
</feature>
<feature type="transmembrane region" description="Helical" evidence="6">
    <location>
        <begin position="204"/>
        <end position="224"/>
    </location>
</feature>
<comment type="similarity">
    <text evidence="2 6">Belongs to the multi antimicrobial extrusion (MATE) (TC 2.A.66.1) family.</text>
</comment>
<evidence type="ECO:0000256" key="7">
    <source>
        <dbReference type="SAM" id="MobiDB-lite"/>
    </source>
</evidence>
<dbReference type="Pfam" id="PF01554">
    <property type="entry name" value="MatE"/>
    <property type="match status" value="2"/>
</dbReference>
<dbReference type="NCBIfam" id="TIGR00797">
    <property type="entry name" value="matE"/>
    <property type="match status" value="1"/>
</dbReference>
<dbReference type="EMBL" id="LSYV01000057">
    <property type="protein sequence ID" value="KXZ45349.1"/>
    <property type="molecule type" value="Genomic_DNA"/>
</dbReference>
<dbReference type="CDD" id="cd13132">
    <property type="entry name" value="MATE_eukaryotic"/>
    <property type="match status" value="1"/>
</dbReference>
<evidence type="ECO:0000256" key="6">
    <source>
        <dbReference type="RuleBase" id="RU004914"/>
    </source>
</evidence>
<dbReference type="GO" id="GO:0042910">
    <property type="term" value="F:xenobiotic transmembrane transporter activity"/>
    <property type="evidence" value="ECO:0007669"/>
    <property type="project" value="InterPro"/>
</dbReference>
<evidence type="ECO:0000313" key="9">
    <source>
        <dbReference type="Proteomes" id="UP000075714"/>
    </source>
</evidence>
<organism evidence="8 9">
    <name type="scientific">Gonium pectorale</name>
    <name type="common">Green alga</name>
    <dbReference type="NCBI Taxonomy" id="33097"/>
    <lineage>
        <taxon>Eukaryota</taxon>
        <taxon>Viridiplantae</taxon>
        <taxon>Chlorophyta</taxon>
        <taxon>core chlorophytes</taxon>
        <taxon>Chlorophyceae</taxon>
        <taxon>CS clade</taxon>
        <taxon>Chlamydomonadales</taxon>
        <taxon>Volvocaceae</taxon>
        <taxon>Gonium</taxon>
    </lineage>
</organism>
<feature type="transmembrane region" description="Helical" evidence="6">
    <location>
        <begin position="403"/>
        <end position="423"/>
    </location>
</feature>
<proteinExistence type="inferred from homology"/>
<evidence type="ECO:0000256" key="4">
    <source>
        <dbReference type="ARBA" id="ARBA00022989"/>
    </source>
</evidence>
<gene>
    <name evidence="8" type="ORF">GPECTOR_56g446</name>
</gene>
<keyword evidence="5 6" id="KW-0472">Membrane</keyword>
<feature type="transmembrane region" description="Helical" evidence="6">
    <location>
        <begin position="84"/>
        <end position="109"/>
    </location>
</feature>
<dbReference type="PANTHER" id="PTHR11206">
    <property type="entry name" value="MULTIDRUG RESISTANCE PROTEIN"/>
    <property type="match status" value="1"/>
</dbReference>
<comment type="caution">
    <text evidence="8">The sequence shown here is derived from an EMBL/GenBank/DDBJ whole genome shotgun (WGS) entry which is preliminary data.</text>
</comment>
<dbReference type="Proteomes" id="UP000075714">
    <property type="component" value="Unassembled WGS sequence"/>
</dbReference>
<dbReference type="AlphaFoldDB" id="A0A150G641"/>
<evidence type="ECO:0000256" key="1">
    <source>
        <dbReference type="ARBA" id="ARBA00004141"/>
    </source>
</evidence>